<reference evidence="3" key="2">
    <citation type="submission" date="2017-10" db="EMBL/GenBank/DDBJ databases">
        <authorList>
            <person name="Banno H."/>
            <person name="Chua N.-H."/>
        </authorList>
    </citation>
    <scope>NUCLEOTIDE SEQUENCE [LARGE SCALE GENOMIC DNA]</scope>
    <source>
        <strain evidence="3">Kuenenia_mbr1_ru-nijmegen</strain>
    </source>
</reference>
<sequence length="72" mass="8145">MNKISENTIEQFAIELLEKSGYQYVYGPDVAPDSVTPERQSFEDVLLIERLTAFVVRINSNVPADAREDAIK</sequence>
<dbReference type="EMBL" id="CP049055">
    <property type="protein sequence ID" value="QII11444.1"/>
    <property type="molecule type" value="Genomic_DNA"/>
</dbReference>
<evidence type="ECO:0000313" key="2">
    <source>
        <dbReference type="EMBL" id="QII11444.1"/>
    </source>
</evidence>
<name>A0A2C9CK01_KUEST</name>
<dbReference type="InterPro" id="IPR007409">
    <property type="entry name" value="Restrct_endonuc_type1_HsdR_N"/>
</dbReference>
<evidence type="ECO:0000313" key="3">
    <source>
        <dbReference type="EMBL" id="SOH05928.1"/>
    </source>
</evidence>
<feature type="domain" description="Restriction endonuclease type I HsdR N-terminal" evidence="1">
    <location>
        <begin position="4"/>
        <end position="61"/>
    </location>
</feature>
<dbReference type="EMBL" id="LT934425">
    <property type="protein sequence ID" value="SOH05928.1"/>
    <property type="molecule type" value="Genomic_DNA"/>
</dbReference>
<evidence type="ECO:0000313" key="5">
    <source>
        <dbReference type="Proteomes" id="UP000501926"/>
    </source>
</evidence>
<evidence type="ECO:0000259" key="1">
    <source>
        <dbReference type="Pfam" id="PF04313"/>
    </source>
</evidence>
<dbReference type="GO" id="GO:0009307">
    <property type="term" value="P:DNA restriction-modification system"/>
    <property type="evidence" value="ECO:0007669"/>
    <property type="project" value="UniProtKB-KW"/>
</dbReference>
<organism evidence="3 4">
    <name type="scientific">Kuenenia stuttgartiensis</name>
    <dbReference type="NCBI Taxonomy" id="174633"/>
    <lineage>
        <taxon>Bacteria</taxon>
        <taxon>Pseudomonadati</taxon>
        <taxon>Planctomycetota</taxon>
        <taxon>Candidatus Brocadiia</taxon>
        <taxon>Candidatus Brocadiales</taxon>
        <taxon>Candidatus Brocadiaceae</taxon>
        <taxon>Candidatus Kuenenia</taxon>
    </lineage>
</organism>
<proteinExistence type="predicted"/>
<dbReference type="Proteomes" id="UP000221734">
    <property type="component" value="Chromosome Kuenenia_stuttgartiensis_MBR1"/>
</dbReference>
<dbReference type="GO" id="GO:0005524">
    <property type="term" value="F:ATP binding"/>
    <property type="evidence" value="ECO:0007669"/>
    <property type="project" value="UniProtKB-KW"/>
</dbReference>
<keyword evidence="4" id="KW-1185">Reference proteome</keyword>
<accession>A0A2C9CK01</accession>
<reference evidence="4" key="1">
    <citation type="submission" date="2017-10" db="EMBL/GenBank/DDBJ databases">
        <authorList>
            <person name="Frank J."/>
        </authorList>
    </citation>
    <scope>NUCLEOTIDE SEQUENCE [LARGE SCALE GENOMIC DNA]</scope>
</reference>
<gene>
    <name evidence="2" type="ORF">KsCSTR_20650</name>
    <name evidence="3" type="ORF">KSMBR1_3454</name>
</gene>
<reference evidence="2 5" key="3">
    <citation type="submission" date="2020-02" db="EMBL/GenBank/DDBJ databases">
        <title>Newly sequenced genome of strain CSTR1 showed variability in Candidatus Kuenenia stuttgartiensis genomes.</title>
        <authorList>
            <person name="Ding C."/>
            <person name="Adrian L."/>
        </authorList>
    </citation>
    <scope>NUCLEOTIDE SEQUENCE [LARGE SCALE GENOMIC DNA]</scope>
    <source>
        <strain evidence="2 5">CSTR1</strain>
    </source>
</reference>
<dbReference type="GO" id="GO:0009035">
    <property type="term" value="F:type I site-specific deoxyribonuclease activity"/>
    <property type="evidence" value="ECO:0007669"/>
    <property type="project" value="UniProtKB-EC"/>
</dbReference>
<protein>
    <recommendedName>
        <fullName evidence="1">Restriction endonuclease type I HsdR N-terminal domain-containing protein</fullName>
    </recommendedName>
</protein>
<dbReference type="KEGG" id="kst:KSMBR1_3454"/>
<dbReference type="Proteomes" id="UP000501926">
    <property type="component" value="Chromosome"/>
</dbReference>
<dbReference type="Pfam" id="PF04313">
    <property type="entry name" value="HSDR_N"/>
    <property type="match status" value="1"/>
</dbReference>
<dbReference type="GO" id="GO:0003677">
    <property type="term" value="F:DNA binding"/>
    <property type="evidence" value="ECO:0007669"/>
    <property type="project" value="UniProtKB-KW"/>
</dbReference>
<evidence type="ECO:0000313" key="4">
    <source>
        <dbReference type="Proteomes" id="UP000221734"/>
    </source>
</evidence>
<dbReference type="AlphaFoldDB" id="A0A2C9CK01"/>